<evidence type="ECO:0000256" key="2">
    <source>
        <dbReference type="ARBA" id="ARBA00022475"/>
    </source>
</evidence>
<feature type="transmembrane region" description="Helical" evidence="6">
    <location>
        <begin position="7"/>
        <end position="28"/>
    </location>
</feature>
<dbReference type="PANTHER" id="PTHR12677:SF59">
    <property type="entry name" value="GOLGI APPARATUS MEMBRANE PROTEIN TVP38-RELATED"/>
    <property type="match status" value="1"/>
</dbReference>
<dbReference type="InterPro" id="IPR032816">
    <property type="entry name" value="VTT_dom"/>
</dbReference>
<evidence type="ECO:0000313" key="9">
    <source>
        <dbReference type="Proteomes" id="UP000078148"/>
    </source>
</evidence>
<evidence type="ECO:0000256" key="1">
    <source>
        <dbReference type="ARBA" id="ARBA00004651"/>
    </source>
</evidence>
<keyword evidence="5 6" id="KW-0472">Membrane</keyword>
<reference evidence="8 9" key="2">
    <citation type="journal article" date="2016" name="Int. J. Syst. Evol. Microbiol.">
        <title>Paenibacillus bovis sp. nov., isolated from raw yak (Bos grunniens) milk.</title>
        <authorList>
            <person name="Gao C."/>
            <person name="Han J."/>
            <person name="Liu Z."/>
            <person name="Xu X."/>
            <person name="Hang F."/>
            <person name="Wu Z."/>
        </authorList>
    </citation>
    <scope>NUCLEOTIDE SEQUENCE [LARGE SCALE GENOMIC DNA]</scope>
    <source>
        <strain evidence="8 9">BD3526</strain>
    </source>
</reference>
<comment type="caution">
    <text evidence="6">Lacks conserved residue(s) required for the propagation of feature annotation.</text>
</comment>
<evidence type="ECO:0000256" key="5">
    <source>
        <dbReference type="ARBA" id="ARBA00023136"/>
    </source>
</evidence>
<keyword evidence="3 6" id="KW-0812">Transmembrane</keyword>
<proteinExistence type="inferred from homology"/>
<gene>
    <name evidence="8" type="ORF">AR543_02785</name>
</gene>
<comment type="similarity">
    <text evidence="6">Belongs to the TVP38/TMEM64 family.</text>
</comment>
<feature type="transmembrane region" description="Helical" evidence="6">
    <location>
        <begin position="117"/>
        <end position="141"/>
    </location>
</feature>
<keyword evidence="4 6" id="KW-1133">Transmembrane helix</keyword>
<dbReference type="EMBL" id="CP013023">
    <property type="protein sequence ID" value="ANF95068.1"/>
    <property type="molecule type" value="Genomic_DNA"/>
</dbReference>
<keyword evidence="2 6" id="KW-1003">Cell membrane</keyword>
<dbReference type="RefSeq" id="WP_060531658.1">
    <property type="nucleotide sequence ID" value="NZ_CP013023.1"/>
</dbReference>
<name>A0A172ZBS6_9BACL</name>
<evidence type="ECO:0000313" key="8">
    <source>
        <dbReference type="EMBL" id="ANF95068.1"/>
    </source>
</evidence>
<dbReference type="PANTHER" id="PTHR12677">
    <property type="entry name" value="GOLGI APPARATUS MEMBRANE PROTEIN TVP38-RELATED"/>
    <property type="match status" value="1"/>
</dbReference>
<comment type="subcellular location">
    <subcellularLocation>
        <location evidence="1 6">Cell membrane</location>
        <topology evidence="1 6">Multi-pass membrane protein</topology>
    </subcellularLocation>
</comment>
<feature type="domain" description="VTT" evidence="7">
    <location>
        <begin position="23"/>
        <end position="139"/>
    </location>
</feature>
<accession>A0A172ZBS6</accession>
<dbReference type="InterPro" id="IPR015414">
    <property type="entry name" value="TMEM64"/>
</dbReference>
<organism evidence="8 9">
    <name type="scientific">Paenibacillus bovis</name>
    <dbReference type="NCBI Taxonomy" id="1616788"/>
    <lineage>
        <taxon>Bacteria</taxon>
        <taxon>Bacillati</taxon>
        <taxon>Bacillota</taxon>
        <taxon>Bacilli</taxon>
        <taxon>Bacillales</taxon>
        <taxon>Paenibacillaceae</taxon>
        <taxon>Paenibacillus</taxon>
    </lineage>
</organism>
<dbReference type="Pfam" id="PF09335">
    <property type="entry name" value="VTT_dom"/>
    <property type="match status" value="1"/>
</dbReference>
<dbReference type="KEGG" id="pbv:AR543_02785"/>
<sequence length="175" mass="19672">MQQHPSLLLLFAIGLLVGFFPIVPYGIVSGLFGFLYGWFAGGLLSLLCSTLASLLMYGLVKLTISPHTPESQQSVHPFMQQLQRHAFMAIVFARMLPIVPSQLINITCSIARIPWRIFLLATLIGKLPVMFLFSSVGSQFISHPGRTLLITGLYLLLMIILYRVYVKYQSRRNLD</sequence>
<evidence type="ECO:0000256" key="4">
    <source>
        <dbReference type="ARBA" id="ARBA00022989"/>
    </source>
</evidence>
<feature type="transmembrane region" description="Helical" evidence="6">
    <location>
        <begin position="147"/>
        <end position="166"/>
    </location>
</feature>
<dbReference type="AlphaFoldDB" id="A0A172ZBS6"/>
<reference evidence="9" key="1">
    <citation type="submission" date="2015-10" db="EMBL/GenBank/DDBJ databases">
        <title>Genome of Paenibacillus bovis sp. nov.</title>
        <authorList>
            <person name="Wu Z."/>
            <person name="Gao C."/>
            <person name="Liu Z."/>
            <person name="Zheng H."/>
        </authorList>
    </citation>
    <scope>NUCLEOTIDE SEQUENCE [LARGE SCALE GENOMIC DNA]</scope>
    <source>
        <strain evidence="9">BD3526</strain>
    </source>
</reference>
<evidence type="ECO:0000259" key="7">
    <source>
        <dbReference type="Pfam" id="PF09335"/>
    </source>
</evidence>
<evidence type="ECO:0000256" key="6">
    <source>
        <dbReference type="RuleBase" id="RU366058"/>
    </source>
</evidence>
<feature type="transmembrane region" description="Helical" evidence="6">
    <location>
        <begin position="34"/>
        <end position="60"/>
    </location>
</feature>
<keyword evidence="9" id="KW-1185">Reference proteome</keyword>
<dbReference type="GO" id="GO:0005886">
    <property type="term" value="C:plasma membrane"/>
    <property type="evidence" value="ECO:0007669"/>
    <property type="project" value="UniProtKB-SubCell"/>
</dbReference>
<dbReference type="OrthoDB" id="2381682at2"/>
<protein>
    <recommendedName>
        <fullName evidence="6">TVP38/TMEM64 family membrane protein</fullName>
    </recommendedName>
</protein>
<evidence type="ECO:0000256" key="3">
    <source>
        <dbReference type="ARBA" id="ARBA00022692"/>
    </source>
</evidence>
<dbReference type="STRING" id="1616788.AR543_02785"/>
<dbReference type="Proteomes" id="UP000078148">
    <property type="component" value="Chromosome"/>
</dbReference>